<dbReference type="RefSeq" id="XP_041232027.1">
    <property type="nucleotide sequence ID" value="XM_041366072.1"/>
</dbReference>
<dbReference type="Pfam" id="PF00400">
    <property type="entry name" value="WD40"/>
    <property type="match status" value="3"/>
</dbReference>
<feature type="repeat" description="WD" evidence="3">
    <location>
        <begin position="1"/>
        <end position="28"/>
    </location>
</feature>
<dbReference type="PANTHER" id="PTHR19848">
    <property type="entry name" value="WD40 REPEAT PROTEIN"/>
    <property type="match status" value="1"/>
</dbReference>
<dbReference type="AlphaFoldDB" id="A0AAD4EI15"/>
<dbReference type="InterPro" id="IPR001680">
    <property type="entry name" value="WD40_rpt"/>
</dbReference>
<dbReference type="SMART" id="SM00320">
    <property type="entry name" value="WD40"/>
    <property type="match status" value="2"/>
</dbReference>
<dbReference type="PROSITE" id="PS00678">
    <property type="entry name" value="WD_REPEATS_1"/>
    <property type="match status" value="2"/>
</dbReference>
<gene>
    <name evidence="4" type="ORF">F5891DRAFT_1181861</name>
</gene>
<comment type="caution">
    <text evidence="4">The sequence shown here is derived from an EMBL/GenBank/DDBJ whole genome shotgun (WGS) entry which is preliminary data.</text>
</comment>
<feature type="repeat" description="WD" evidence="3">
    <location>
        <begin position="29"/>
        <end position="70"/>
    </location>
</feature>
<dbReference type="PROSITE" id="PS50082">
    <property type="entry name" value="WD_REPEATS_2"/>
    <property type="match status" value="3"/>
</dbReference>
<dbReference type="PANTHER" id="PTHR19848:SF8">
    <property type="entry name" value="F-BOX AND WD REPEAT DOMAIN CONTAINING 7"/>
    <property type="match status" value="1"/>
</dbReference>
<evidence type="ECO:0000256" key="2">
    <source>
        <dbReference type="ARBA" id="ARBA00022737"/>
    </source>
</evidence>
<dbReference type="SUPFAM" id="SSF50978">
    <property type="entry name" value="WD40 repeat-like"/>
    <property type="match status" value="1"/>
</dbReference>
<dbReference type="InterPro" id="IPR020472">
    <property type="entry name" value="WD40_PAC1"/>
</dbReference>
<name>A0AAD4EI15_9AGAM</name>
<dbReference type="Proteomes" id="UP001195769">
    <property type="component" value="Unassembled WGS sequence"/>
</dbReference>
<sequence>MDGRRIVSGARDGRIIIWDANTKEIIRCLSDHTDDVNCIQFSPDEQRFASASSDGTLKIWDAETEELVFDIDDHQDKVWTVAYSPNGSKIASGSYDQTVRIWNATTGKQQTQPFSHGDAVRVMLLAHLPHLYPLKVIPIMKSLPQSTPLLVKLSDGIQVPPETINSRDAAASSSPSLPPQGSSCPQIPIASASTPMLTSPRKSFWKRFPIFNRSAAFADSKRWKFPRIGTTVASCSANIGTWDLMIPSISVLPVFVFMGVKFPLPFYRIVYPVPIILLKPALYPAWHARDTTADPHSPQSCRPQTNNQSFD</sequence>
<evidence type="ECO:0000256" key="3">
    <source>
        <dbReference type="PROSITE-ProRule" id="PRU00221"/>
    </source>
</evidence>
<dbReference type="InterPro" id="IPR019775">
    <property type="entry name" value="WD40_repeat_CS"/>
</dbReference>
<dbReference type="GeneID" id="64660370"/>
<evidence type="ECO:0000313" key="4">
    <source>
        <dbReference type="EMBL" id="KAG1906452.1"/>
    </source>
</evidence>
<accession>A0AAD4EI15</accession>
<dbReference type="EMBL" id="JABBWK010000004">
    <property type="protein sequence ID" value="KAG1906452.1"/>
    <property type="molecule type" value="Genomic_DNA"/>
</dbReference>
<dbReference type="PRINTS" id="PR00320">
    <property type="entry name" value="GPROTEINBRPT"/>
</dbReference>
<keyword evidence="5" id="KW-1185">Reference proteome</keyword>
<evidence type="ECO:0000256" key="1">
    <source>
        <dbReference type="ARBA" id="ARBA00022574"/>
    </source>
</evidence>
<evidence type="ECO:0000313" key="5">
    <source>
        <dbReference type="Proteomes" id="UP001195769"/>
    </source>
</evidence>
<feature type="repeat" description="WD" evidence="3">
    <location>
        <begin position="71"/>
        <end position="112"/>
    </location>
</feature>
<dbReference type="PROSITE" id="PS50294">
    <property type="entry name" value="WD_REPEATS_REGION"/>
    <property type="match status" value="3"/>
</dbReference>
<dbReference type="InterPro" id="IPR015943">
    <property type="entry name" value="WD40/YVTN_repeat-like_dom_sf"/>
</dbReference>
<protein>
    <submittedName>
        <fullName evidence="4">WD40-repeat-containing domain protein</fullName>
    </submittedName>
</protein>
<keyword evidence="2" id="KW-0677">Repeat</keyword>
<keyword evidence="1 3" id="KW-0853">WD repeat</keyword>
<proteinExistence type="predicted"/>
<organism evidence="4 5">
    <name type="scientific">Suillus fuscotomentosus</name>
    <dbReference type="NCBI Taxonomy" id="1912939"/>
    <lineage>
        <taxon>Eukaryota</taxon>
        <taxon>Fungi</taxon>
        <taxon>Dikarya</taxon>
        <taxon>Basidiomycota</taxon>
        <taxon>Agaricomycotina</taxon>
        <taxon>Agaricomycetes</taxon>
        <taxon>Agaricomycetidae</taxon>
        <taxon>Boletales</taxon>
        <taxon>Suillineae</taxon>
        <taxon>Suillaceae</taxon>
        <taxon>Suillus</taxon>
    </lineage>
</organism>
<reference evidence="4" key="1">
    <citation type="journal article" date="2020" name="New Phytol.">
        <title>Comparative genomics reveals dynamic genome evolution in host specialist ectomycorrhizal fungi.</title>
        <authorList>
            <person name="Lofgren L.A."/>
            <person name="Nguyen N.H."/>
            <person name="Vilgalys R."/>
            <person name="Ruytinx J."/>
            <person name="Liao H.L."/>
            <person name="Branco S."/>
            <person name="Kuo A."/>
            <person name="LaButti K."/>
            <person name="Lipzen A."/>
            <person name="Andreopoulos W."/>
            <person name="Pangilinan J."/>
            <person name="Riley R."/>
            <person name="Hundley H."/>
            <person name="Na H."/>
            <person name="Barry K."/>
            <person name="Grigoriev I.V."/>
            <person name="Stajich J.E."/>
            <person name="Kennedy P.G."/>
        </authorList>
    </citation>
    <scope>NUCLEOTIDE SEQUENCE</scope>
    <source>
        <strain evidence="4">FC203</strain>
    </source>
</reference>
<dbReference type="InterPro" id="IPR036322">
    <property type="entry name" value="WD40_repeat_dom_sf"/>
</dbReference>
<dbReference type="Gene3D" id="2.130.10.10">
    <property type="entry name" value="YVTN repeat-like/Quinoprotein amine dehydrogenase"/>
    <property type="match status" value="1"/>
</dbReference>